<protein>
    <recommendedName>
        <fullName evidence="2">YCII-related domain-containing protein</fullName>
    </recommendedName>
</protein>
<dbReference type="AlphaFoldDB" id="A0A381VHP3"/>
<reference evidence="1" key="1">
    <citation type="submission" date="2018-05" db="EMBL/GenBank/DDBJ databases">
        <authorList>
            <person name="Lanie J.A."/>
            <person name="Ng W.-L."/>
            <person name="Kazmierczak K.M."/>
            <person name="Andrzejewski T.M."/>
            <person name="Davidsen T.M."/>
            <person name="Wayne K.J."/>
            <person name="Tettelin H."/>
            <person name="Glass J.I."/>
            <person name="Rusch D."/>
            <person name="Podicherti R."/>
            <person name="Tsui H.-C.T."/>
            <person name="Winkler M.E."/>
        </authorList>
    </citation>
    <scope>NUCLEOTIDE SEQUENCE</scope>
</reference>
<dbReference type="InterPro" id="IPR021734">
    <property type="entry name" value="DUF3303"/>
</dbReference>
<proteinExistence type="predicted"/>
<evidence type="ECO:0008006" key="2">
    <source>
        <dbReference type="Google" id="ProtNLM"/>
    </source>
</evidence>
<accession>A0A381VHP3</accession>
<name>A0A381VHP3_9ZZZZ</name>
<evidence type="ECO:0000313" key="1">
    <source>
        <dbReference type="EMBL" id="SVA39308.1"/>
    </source>
</evidence>
<organism evidence="1">
    <name type="scientific">marine metagenome</name>
    <dbReference type="NCBI Taxonomy" id="408172"/>
    <lineage>
        <taxon>unclassified sequences</taxon>
        <taxon>metagenomes</taxon>
        <taxon>ecological metagenomes</taxon>
    </lineage>
</organism>
<dbReference type="EMBL" id="UINC01008742">
    <property type="protein sequence ID" value="SVA39308.1"/>
    <property type="molecule type" value="Genomic_DNA"/>
</dbReference>
<dbReference type="Pfam" id="PF11746">
    <property type="entry name" value="DUF3303"/>
    <property type="match status" value="1"/>
</dbReference>
<sequence length="97" mass="10737">MLFHITAQHDHTTCPRVLQGSEGLRPGTAWVEGSDTAKVIGAWGYPVSHRSFAVVEADTFEDVAALFENHLGMGPVEVIPVHDNVQRRKDMGLWGER</sequence>
<gene>
    <name evidence="1" type="ORF">METZ01_LOCUS92162</name>
</gene>